<gene>
    <name evidence="1" type="ORF">JK634_05170</name>
</gene>
<dbReference type="EMBL" id="JAESWA010000017">
    <property type="protein sequence ID" value="MBL4931188.1"/>
    <property type="molecule type" value="Genomic_DNA"/>
</dbReference>
<comment type="caution">
    <text evidence="1">The sequence shown here is derived from an EMBL/GenBank/DDBJ whole genome shotgun (WGS) entry which is preliminary data.</text>
</comment>
<dbReference type="AlphaFoldDB" id="A0A937FFS0"/>
<evidence type="ECO:0000313" key="2">
    <source>
        <dbReference type="Proteomes" id="UP000623681"/>
    </source>
</evidence>
<organism evidence="1 2">
    <name type="scientific">Clostridium paridis</name>
    <dbReference type="NCBI Taxonomy" id="2803863"/>
    <lineage>
        <taxon>Bacteria</taxon>
        <taxon>Bacillati</taxon>
        <taxon>Bacillota</taxon>
        <taxon>Clostridia</taxon>
        <taxon>Eubacteriales</taxon>
        <taxon>Clostridiaceae</taxon>
        <taxon>Clostridium</taxon>
    </lineage>
</organism>
<keyword evidence="2" id="KW-1185">Reference proteome</keyword>
<name>A0A937FFS0_9CLOT</name>
<accession>A0A937FFS0</accession>
<reference evidence="1" key="1">
    <citation type="submission" date="2021-01" db="EMBL/GenBank/DDBJ databases">
        <title>Genome public.</title>
        <authorList>
            <person name="Liu C."/>
            <person name="Sun Q."/>
        </authorList>
    </citation>
    <scope>NUCLEOTIDE SEQUENCE</scope>
    <source>
        <strain evidence="1">YIM B02565</strain>
    </source>
</reference>
<protein>
    <submittedName>
        <fullName evidence="1">Uncharacterized protein</fullName>
    </submittedName>
</protein>
<dbReference type="RefSeq" id="WP_202766557.1">
    <property type="nucleotide sequence ID" value="NZ_JAESWA010000017.1"/>
</dbReference>
<dbReference type="Proteomes" id="UP000623681">
    <property type="component" value="Unassembled WGS sequence"/>
</dbReference>
<proteinExistence type="predicted"/>
<evidence type="ECO:0000313" key="1">
    <source>
        <dbReference type="EMBL" id="MBL4931188.1"/>
    </source>
</evidence>
<sequence length="188" mass="21007">MRHCLKRCVCLKRYTCSVDDGNRPDYTLPCDGAGTIQVTSIIGDQGAPIGTGNLKNIHKYITAAGAVITWVGNIILVCEHIKIANVWSVYALPFKVEDGLGIVQNILYPNSMFTLKAGDKLIIGIDKYGNITRVRYILPKVEIKDEVIEGFDPKQIAVYYNTLEGSKVFVDTLYNIMNKKIDYKIIKC</sequence>